<keyword evidence="2" id="KW-1185">Reference proteome</keyword>
<reference evidence="1" key="1">
    <citation type="journal article" date="2021" name="New Phytol.">
        <title>Evolutionary innovations through gain and loss of genes in the ectomycorrhizal Boletales.</title>
        <authorList>
            <person name="Wu G."/>
            <person name="Miyauchi S."/>
            <person name="Morin E."/>
            <person name="Kuo A."/>
            <person name="Drula E."/>
            <person name="Varga T."/>
            <person name="Kohler A."/>
            <person name="Feng B."/>
            <person name="Cao Y."/>
            <person name="Lipzen A."/>
            <person name="Daum C."/>
            <person name="Hundley H."/>
            <person name="Pangilinan J."/>
            <person name="Johnson J."/>
            <person name="Barry K."/>
            <person name="LaButti K."/>
            <person name="Ng V."/>
            <person name="Ahrendt S."/>
            <person name="Min B."/>
            <person name="Choi I.G."/>
            <person name="Park H."/>
            <person name="Plett J.M."/>
            <person name="Magnuson J."/>
            <person name="Spatafora J.W."/>
            <person name="Nagy L.G."/>
            <person name="Henrissat B."/>
            <person name="Grigoriev I.V."/>
            <person name="Yang Z.L."/>
            <person name="Xu J."/>
            <person name="Martin F.M."/>
        </authorList>
    </citation>
    <scope>NUCLEOTIDE SEQUENCE</scope>
    <source>
        <strain evidence="1">KUC20120723A-06</strain>
    </source>
</reference>
<name>A0ACB8BKF4_9AGAM</name>
<evidence type="ECO:0000313" key="1">
    <source>
        <dbReference type="EMBL" id="KAH7925835.1"/>
    </source>
</evidence>
<evidence type="ECO:0000313" key="2">
    <source>
        <dbReference type="Proteomes" id="UP000790709"/>
    </source>
</evidence>
<proteinExistence type="predicted"/>
<organism evidence="1 2">
    <name type="scientific">Leucogyrophana mollusca</name>
    <dbReference type="NCBI Taxonomy" id="85980"/>
    <lineage>
        <taxon>Eukaryota</taxon>
        <taxon>Fungi</taxon>
        <taxon>Dikarya</taxon>
        <taxon>Basidiomycota</taxon>
        <taxon>Agaricomycotina</taxon>
        <taxon>Agaricomycetes</taxon>
        <taxon>Agaricomycetidae</taxon>
        <taxon>Boletales</taxon>
        <taxon>Boletales incertae sedis</taxon>
        <taxon>Leucogyrophana</taxon>
    </lineage>
</organism>
<dbReference type="Proteomes" id="UP000790709">
    <property type="component" value="Unassembled WGS sequence"/>
</dbReference>
<protein>
    <submittedName>
        <fullName evidence="1">Uncharacterized protein</fullName>
    </submittedName>
</protein>
<gene>
    <name evidence="1" type="ORF">BV22DRAFT_1064197</name>
</gene>
<accession>A0ACB8BKF4</accession>
<comment type="caution">
    <text evidence="1">The sequence shown here is derived from an EMBL/GenBank/DDBJ whole genome shotgun (WGS) entry which is preliminary data.</text>
</comment>
<dbReference type="EMBL" id="MU266394">
    <property type="protein sequence ID" value="KAH7925835.1"/>
    <property type="molecule type" value="Genomic_DNA"/>
</dbReference>
<sequence length="685" mass="75662">MSYRYYNSSASGSQSPASEIPSNNTSPALLTTPLSASRASDETDSQSTQSRGTPNRMPVDLPRPSSAGKGGCWTCRLRRKKCDEQREGDSCHTCNRLRIKCLGWGSRRPDWMRDKQAVEAYKADIKAQLTRAGLIRGQPRSSILQATSGSSSVFSSQTYQRPITEPKLPRINGLMGYSFVEPLRGMVDGPSVMPMFGTMLDSPQNMSVYGDSSFHHLDTNVTFPSSTSLPSLDGPHFDTHFEGTAQYDPRTLDVSPISNQTIQGEHVFYYFEHVRKLQYAFAGNSVANITYSLVLEDPQGPVTNSLCALASLHYTRLHAALAPETQSTTLDNSQTMLFHDSAQAELSRRRQGRISESDAIAALHLLSFSVLSGGATDWRPMFTLACNWLVQTGITVNENPKLAMMSMSGAARLALKTTMWLDIMSSLTLGTTPKYLLFYRRLYRGGNGYWAGSRQATNDDFDLRMDGLIGCPDEVLLGIAEISTLSHWKAQEIRKGALSMRELIRRGDVIEQHIRSHPDFVPCREGDQVPLHQDLASVSLIHDTTLTAASGLPGVAFPTEDMRQLVAIIFREAAVLYLHTVLSDANPGVPEIIASVDVIIQTLGRLPSSVVDRSLVFPICLAGCLTDDPVRREVLKARLHAQQEGFGNIHQTQRVMEAAWHRRDSTGAAVDWRELLRDQGNLLLV</sequence>